<dbReference type="PANTHER" id="PTHR48127:SF1">
    <property type="entry name" value="ZINC FINGER GRF-TYPE DOMAIN-CONTAINING PROTEIN"/>
    <property type="match status" value="1"/>
</dbReference>
<sequence length="228" mass="26045">MLRQRGYGQYPSVEDAHGPVPPVLPIPDCCCGVPAEVKQSRHPKTAGRAYYICRFKYERARYPYESLACWFFQWIDGPEKFDPRIRLFPYESQKLNPPPMTVDERMAAARRRRKDPPLCHCGVRATLVVPPRGGSPSGRLKYSPFFRCSIKTMPSDEEVRAYEAGQAPWPCTKYPEKRCKCGILAERGVVPSELGYGWYCGNGNAFWVSDMIFMFDLSFGVQCCTVLY</sequence>
<dbReference type="Proteomes" id="UP000636709">
    <property type="component" value="Unassembled WGS sequence"/>
</dbReference>
<keyword evidence="7" id="KW-1185">Reference proteome</keyword>
<proteinExistence type="predicted"/>
<keyword evidence="2 4" id="KW-0863">Zinc-finger</keyword>
<feature type="domain" description="GRF-type" evidence="5">
    <location>
        <begin position="29"/>
        <end position="78"/>
    </location>
</feature>
<dbReference type="AlphaFoldDB" id="A0A835E004"/>
<evidence type="ECO:0000313" key="6">
    <source>
        <dbReference type="EMBL" id="KAF8652050.1"/>
    </source>
</evidence>
<reference evidence="6" key="1">
    <citation type="submission" date="2020-07" db="EMBL/GenBank/DDBJ databases">
        <title>Genome sequence and genetic diversity analysis of an under-domesticated orphan crop, white fonio (Digitaria exilis).</title>
        <authorList>
            <person name="Bennetzen J.L."/>
            <person name="Chen S."/>
            <person name="Ma X."/>
            <person name="Wang X."/>
            <person name="Yssel A.E.J."/>
            <person name="Chaluvadi S.R."/>
            <person name="Johnson M."/>
            <person name="Gangashetty P."/>
            <person name="Hamidou F."/>
            <person name="Sanogo M.D."/>
            <person name="Zwaenepoel A."/>
            <person name="Wallace J."/>
            <person name="Van De Peer Y."/>
            <person name="Van Deynze A."/>
        </authorList>
    </citation>
    <scope>NUCLEOTIDE SEQUENCE</scope>
    <source>
        <tissue evidence="6">Leaves</tissue>
    </source>
</reference>
<accession>A0A835E004</accession>
<protein>
    <recommendedName>
        <fullName evidence="5">GRF-type domain-containing protein</fullName>
    </recommendedName>
</protein>
<gene>
    <name evidence="6" type="ORF">HU200_062994</name>
</gene>
<keyword evidence="1" id="KW-0479">Metal-binding</keyword>
<evidence type="ECO:0000313" key="7">
    <source>
        <dbReference type="Proteomes" id="UP000636709"/>
    </source>
</evidence>
<dbReference type="GO" id="GO:0008270">
    <property type="term" value="F:zinc ion binding"/>
    <property type="evidence" value="ECO:0007669"/>
    <property type="project" value="UniProtKB-KW"/>
</dbReference>
<evidence type="ECO:0000259" key="5">
    <source>
        <dbReference type="PROSITE" id="PS51999"/>
    </source>
</evidence>
<comment type="caution">
    <text evidence="6">The sequence shown here is derived from an EMBL/GenBank/DDBJ whole genome shotgun (WGS) entry which is preliminary data.</text>
</comment>
<organism evidence="6 7">
    <name type="scientific">Digitaria exilis</name>
    <dbReference type="NCBI Taxonomy" id="1010633"/>
    <lineage>
        <taxon>Eukaryota</taxon>
        <taxon>Viridiplantae</taxon>
        <taxon>Streptophyta</taxon>
        <taxon>Embryophyta</taxon>
        <taxon>Tracheophyta</taxon>
        <taxon>Spermatophyta</taxon>
        <taxon>Magnoliopsida</taxon>
        <taxon>Liliopsida</taxon>
        <taxon>Poales</taxon>
        <taxon>Poaceae</taxon>
        <taxon>PACMAD clade</taxon>
        <taxon>Panicoideae</taxon>
        <taxon>Panicodae</taxon>
        <taxon>Paniceae</taxon>
        <taxon>Anthephorinae</taxon>
        <taxon>Digitaria</taxon>
    </lineage>
</organism>
<evidence type="ECO:0000256" key="1">
    <source>
        <dbReference type="ARBA" id="ARBA00022723"/>
    </source>
</evidence>
<evidence type="ECO:0000256" key="2">
    <source>
        <dbReference type="ARBA" id="ARBA00022771"/>
    </source>
</evidence>
<name>A0A835E004_9POAL</name>
<evidence type="ECO:0000256" key="4">
    <source>
        <dbReference type="PROSITE-ProRule" id="PRU01343"/>
    </source>
</evidence>
<dbReference type="EMBL" id="JACEFO010002671">
    <property type="protein sequence ID" value="KAF8652050.1"/>
    <property type="molecule type" value="Genomic_DNA"/>
</dbReference>
<dbReference type="PROSITE" id="PS51999">
    <property type="entry name" value="ZF_GRF"/>
    <property type="match status" value="1"/>
</dbReference>
<dbReference type="PANTHER" id="PTHR48127">
    <property type="entry name" value="GRF-TYPE DOMAIN-CONTAINING PROTEIN"/>
    <property type="match status" value="1"/>
</dbReference>
<dbReference type="OrthoDB" id="680224at2759"/>
<keyword evidence="3" id="KW-0862">Zinc</keyword>
<dbReference type="InterPro" id="IPR010666">
    <property type="entry name" value="Znf_GRF"/>
</dbReference>
<evidence type="ECO:0000256" key="3">
    <source>
        <dbReference type="ARBA" id="ARBA00022833"/>
    </source>
</evidence>